<accession>A0A4R0QPS6</accession>
<keyword evidence="4" id="KW-0482">Metalloprotease</keyword>
<keyword evidence="4" id="KW-0378">Hydrolase</keyword>
<feature type="region of interest" description="Disordered" evidence="1">
    <location>
        <begin position="470"/>
        <end position="489"/>
    </location>
</feature>
<dbReference type="RefSeq" id="WP_131283918.1">
    <property type="nucleotide sequence ID" value="NZ_RXLP01000019.1"/>
</dbReference>
<sequence length="506" mass="56080">MNSANYDAAANEYGYTSSEYTPPVADNPFVKTALPRETTQPSQVANGPILFAAPYALPASMSGSIPLNEFTAYPQASQYQQYAQYSYYPEPISYVAPTIPDPPKTTYIQPNEVVHMRGWWKGYGYSATLKDTARNPWWTPFATTGIWFALFQVLSLGIFVILAFMVSGQEGIGSLAQNYGFPLDPFGMNDSISPILLVLQFGSIAVMLPALWWALKIMKRQSFGSISSVFGHLRWAALLRSTIIAFTLFIILNFVSIAIDLASGVHYQLRWPSLLTIFLAITVVPIQCASEEYIFRGLLLQGFGRWIPRIAHILVPIIPAIIFTSLHSYELLELTAIFSLGLLNGYLAMYLGGLEAGIGIHIANNVSIVLFQSFGFTSGTDTPDLTSRIIAVAIDIALQLIFVAIIVWGAKKRGWFDNPGPDYGRMLYDHVSSAIHRIKEKYDSKQRIAGYHHQMKTAAKRAAWMSRRVPPQVPQAPSPSPAGYTTYPQYYPASRDTTYSAYPTGA</sequence>
<reference evidence="4 5" key="1">
    <citation type="submission" date="2018-12" db="EMBL/GenBank/DDBJ databases">
        <title>Alloscrdovia theropitheci sp. nov: a novel taxon from the feces of the bleeding-herat monkey (Theropithecus geleda).</title>
        <authorList>
            <person name="Modesto M."/>
        </authorList>
    </citation>
    <scope>NUCLEOTIDE SEQUENCE [LARGE SCALE GENOMIC DNA]</scope>
    <source>
        <strain evidence="4 5">GLDI4/2</strain>
    </source>
</reference>
<evidence type="ECO:0000256" key="2">
    <source>
        <dbReference type="SAM" id="Phobius"/>
    </source>
</evidence>
<evidence type="ECO:0000256" key="1">
    <source>
        <dbReference type="SAM" id="MobiDB-lite"/>
    </source>
</evidence>
<dbReference type="GO" id="GO:0006508">
    <property type="term" value="P:proteolysis"/>
    <property type="evidence" value="ECO:0007669"/>
    <property type="project" value="UniProtKB-KW"/>
</dbReference>
<gene>
    <name evidence="4" type="ORF">EJ419_04235</name>
</gene>
<feature type="transmembrane region" description="Helical" evidence="2">
    <location>
        <begin position="192"/>
        <end position="215"/>
    </location>
</feature>
<keyword evidence="2" id="KW-0812">Transmembrane</keyword>
<dbReference type="EMBL" id="RXLP01000019">
    <property type="protein sequence ID" value="TCD54254.1"/>
    <property type="molecule type" value="Genomic_DNA"/>
</dbReference>
<dbReference type="OrthoDB" id="2680086at2"/>
<feature type="transmembrane region" description="Helical" evidence="2">
    <location>
        <begin position="310"/>
        <end position="328"/>
    </location>
</feature>
<keyword evidence="4" id="KW-0645">Protease</keyword>
<dbReference type="InterPro" id="IPR003675">
    <property type="entry name" value="Rce1/LyrA-like_dom"/>
</dbReference>
<evidence type="ECO:0000259" key="3">
    <source>
        <dbReference type="Pfam" id="PF02517"/>
    </source>
</evidence>
<comment type="caution">
    <text evidence="4">The sequence shown here is derived from an EMBL/GenBank/DDBJ whole genome shotgun (WGS) entry which is preliminary data.</text>
</comment>
<organism evidence="4 5">
    <name type="scientific">Alloscardovia theropitheci</name>
    <dbReference type="NCBI Taxonomy" id="2496842"/>
    <lineage>
        <taxon>Bacteria</taxon>
        <taxon>Bacillati</taxon>
        <taxon>Actinomycetota</taxon>
        <taxon>Actinomycetes</taxon>
        <taxon>Bifidobacteriales</taxon>
        <taxon>Bifidobacteriaceae</taxon>
        <taxon>Alloscardovia</taxon>
    </lineage>
</organism>
<protein>
    <submittedName>
        <fullName evidence="4">CPBP family intramembrane metalloprotease</fullName>
    </submittedName>
</protein>
<feature type="transmembrane region" description="Helical" evidence="2">
    <location>
        <begin position="235"/>
        <end position="259"/>
    </location>
</feature>
<keyword evidence="5" id="KW-1185">Reference proteome</keyword>
<dbReference type="GO" id="GO:0004175">
    <property type="term" value="F:endopeptidase activity"/>
    <property type="evidence" value="ECO:0007669"/>
    <property type="project" value="UniProtKB-ARBA"/>
</dbReference>
<keyword evidence="2" id="KW-1133">Transmembrane helix</keyword>
<feature type="compositionally biased region" description="Pro residues" evidence="1">
    <location>
        <begin position="471"/>
        <end position="480"/>
    </location>
</feature>
<dbReference type="Proteomes" id="UP000291289">
    <property type="component" value="Unassembled WGS sequence"/>
</dbReference>
<feature type="transmembrane region" description="Helical" evidence="2">
    <location>
        <begin position="389"/>
        <end position="410"/>
    </location>
</feature>
<dbReference type="AlphaFoldDB" id="A0A4R0QPS6"/>
<feature type="transmembrane region" description="Helical" evidence="2">
    <location>
        <begin position="144"/>
        <end position="166"/>
    </location>
</feature>
<evidence type="ECO:0000313" key="5">
    <source>
        <dbReference type="Proteomes" id="UP000291289"/>
    </source>
</evidence>
<name>A0A4R0QPS6_9BIFI</name>
<keyword evidence="2" id="KW-0472">Membrane</keyword>
<dbReference type="GO" id="GO:0080120">
    <property type="term" value="P:CAAX-box protein maturation"/>
    <property type="evidence" value="ECO:0007669"/>
    <property type="project" value="UniProtKB-ARBA"/>
</dbReference>
<evidence type="ECO:0000313" key="4">
    <source>
        <dbReference type="EMBL" id="TCD54254.1"/>
    </source>
</evidence>
<proteinExistence type="predicted"/>
<feature type="transmembrane region" description="Helical" evidence="2">
    <location>
        <begin position="358"/>
        <end position="377"/>
    </location>
</feature>
<feature type="domain" description="CAAX prenyl protease 2/Lysostaphin resistance protein A-like" evidence="3">
    <location>
        <begin position="276"/>
        <end position="366"/>
    </location>
</feature>
<dbReference type="Pfam" id="PF02517">
    <property type="entry name" value="Rce1-like"/>
    <property type="match status" value="1"/>
</dbReference>
<dbReference type="GO" id="GO:0008237">
    <property type="term" value="F:metallopeptidase activity"/>
    <property type="evidence" value="ECO:0007669"/>
    <property type="project" value="UniProtKB-KW"/>
</dbReference>
<feature type="transmembrane region" description="Helical" evidence="2">
    <location>
        <begin position="271"/>
        <end position="289"/>
    </location>
</feature>